<dbReference type="Pfam" id="PF01663">
    <property type="entry name" value="Phosphodiest"/>
    <property type="match status" value="1"/>
</dbReference>
<evidence type="ECO:0000313" key="1">
    <source>
        <dbReference type="EMBL" id="MDZ7542980.1"/>
    </source>
</evidence>
<dbReference type="PANTHER" id="PTHR10151:SF120">
    <property type="entry name" value="BIS(5'-ADENOSYL)-TRIPHOSPHATASE"/>
    <property type="match status" value="1"/>
</dbReference>
<gene>
    <name evidence="1" type="ORF">GNF83_17700</name>
</gene>
<protein>
    <submittedName>
        <fullName evidence="1">Alkaline phosphatase family protein</fullName>
    </submittedName>
</protein>
<accession>A0AAW9K7P3</accession>
<organism evidence="1 2">
    <name type="scientific">Clostridium perfringens</name>
    <dbReference type="NCBI Taxonomy" id="1502"/>
    <lineage>
        <taxon>Bacteria</taxon>
        <taxon>Bacillati</taxon>
        <taxon>Bacillota</taxon>
        <taxon>Clostridia</taxon>
        <taxon>Eubacteriales</taxon>
        <taxon>Clostridiaceae</taxon>
        <taxon>Clostridium</taxon>
    </lineage>
</organism>
<dbReference type="Gene3D" id="3.40.720.10">
    <property type="entry name" value="Alkaline Phosphatase, subunit A"/>
    <property type="match status" value="1"/>
</dbReference>
<evidence type="ECO:0000313" key="2">
    <source>
        <dbReference type="Proteomes" id="UP001288944"/>
    </source>
</evidence>
<dbReference type="InterPro" id="IPR017850">
    <property type="entry name" value="Alkaline_phosphatase_core_sf"/>
</dbReference>
<dbReference type="GO" id="GO:0016787">
    <property type="term" value="F:hydrolase activity"/>
    <property type="evidence" value="ECO:0007669"/>
    <property type="project" value="UniProtKB-ARBA"/>
</dbReference>
<name>A0AAW9K7P3_CLOPF</name>
<dbReference type="PANTHER" id="PTHR10151">
    <property type="entry name" value="ECTONUCLEOTIDE PYROPHOSPHATASE/PHOSPHODIESTERASE"/>
    <property type="match status" value="1"/>
</dbReference>
<dbReference type="InterPro" id="IPR002591">
    <property type="entry name" value="Phosphodiest/P_Trfase"/>
</dbReference>
<dbReference type="SUPFAM" id="SSF53649">
    <property type="entry name" value="Alkaline phosphatase-like"/>
    <property type="match status" value="1"/>
</dbReference>
<dbReference type="Proteomes" id="UP001288944">
    <property type="component" value="Unassembled WGS sequence"/>
</dbReference>
<dbReference type="EMBL" id="WNUR01000680">
    <property type="protein sequence ID" value="MDZ7542980.1"/>
    <property type="molecule type" value="Genomic_DNA"/>
</dbReference>
<feature type="non-terminal residue" evidence="1">
    <location>
        <position position="1"/>
    </location>
</feature>
<sequence>NLPEIFCTKPWHNQLVMSILSGSLKYQLDLNKKFGHIRNGISQPALDNFVQESVKYTILKYKPNLMLIHFTDVDAHRHYHGYNSIEANEALKRHDIRLGEIIDTLKEANILEDSTIIALGDHSTIDGNNMINVNVLLKENGLLEVDSKGKLKSYKAIAKSCDGSSYIYLKNRNDKEIL</sequence>
<reference evidence="1" key="1">
    <citation type="submission" date="2019-11" db="EMBL/GenBank/DDBJ databases">
        <title>Characterization of Clostridium perfringens isolates from swine manure treated agricultural soils.</title>
        <authorList>
            <person name="Wushke S.T."/>
        </authorList>
    </citation>
    <scope>NUCLEOTIDE SEQUENCE</scope>
    <source>
        <strain evidence="1">X62</strain>
    </source>
</reference>
<comment type="caution">
    <text evidence="1">The sequence shown here is derived from an EMBL/GenBank/DDBJ whole genome shotgun (WGS) entry which is preliminary data.</text>
</comment>
<feature type="non-terminal residue" evidence="1">
    <location>
        <position position="178"/>
    </location>
</feature>
<proteinExistence type="predicted"/>
<dbReference type="AlphaFoldDB" id="A0AAW9K7P3"/>